<evidence type="ECO:0000313" key="3">
    <source>
        <dbReference type="Proteomes" id="UP000433181"/>
    </source>
</evidence>
<dbReference type="GeneID" id="96779798"/>
<keyword evidence="3" id="KW-1185">Reference proteome</keyword>
<feature type="domain" description="DpnD/PcfM-like C-terminal" evidence="1">
    <location>
        <begin position="3"/>
        <end position="48"/>
    </location>
</feature>
<comment type="caution">
    <text evidence="2">The sequence shown here is derived from an EMBL/GenBank/DDBJ whole genome shotgun (WGS) entry which is preliminary data.</text>
</comment>
<proteinExistence type="predicted"/>
<organism evidence="2 3">
    <name type="scientific">Anaerovibrio slackiae</name>
    <dbReference type="NCBI Taxonomy" id="2652309"/>
    <lineage>
        <taxon>Bacteria</taxon>
        <taxon>Bacillati</taxon>
        <taxon>Bacillota</taxon>
        <taxon>Negativicutes</taxon>
        <taxon>Selenomonadales</taxon>
        <taxon>Selenomonadaceae</taxon>
        <taxon>Anaerovibrio</taxon>
    </lineage>
</organism>
<dbReference type="EMBL" id="VUNR01000036">
    <property type="protein sequence ID" value="MSU09845.1"/>
    <property type="molecule type" value="Genomic_DNA"/>
</dbReference>
<sequence length="57" mass="6166">MIYAVEIKETMSRVIYVAAGSEREALAKADGLYTSGEIVLGASDFVDYDISLADDEC</sequence>
<accession>A0A6I2UJE1</accession>
<dbReference type="InterPro" id="IPR025575">
    <property type="entry name" value="DpnD/PcfM_C"/>
</dbReference>
<name>A0A6I2UJE1_9FIRM</name>
<dbReference type="Pfam" id="PF14207">
    <property type="entry name" value="DpnD-PcfM"/>
    <property type="match status" value="1"/>
</dbReference>
<reference evidence="2 3" key="1">
    <citation type="submission" date="2019-08" db="EMBL/GenBank/DDBJ databases">
        <title>In-depth cultivation of the pig gut microbiome towards novel bacterial diversity and tailored functional studies.</title>
        <authorList>
            <person name="Wylensek D."/>
            <person name="Hitch T.C.A."/>
            <person name="Clavel T."/>
        </authorList>
    </citation>
    <scope>NUCLEOTIDE SEQUENCE [LARGE SCALE GENOMIC DNA]</scope>
    <source>
        <strain evidence="2 3">WCA-693-APC-5D-A</strain>
    </source>
</reference>
<dbReference type="Proteomes" id="UP000433181">
    <property type="component" value="Unassembled WGS sequence"/>
</dbReference>
<dbReference type="RefSeq" id="WP_154408007.1">
    <property type="nucleotide sequence ID" value="NZ_VUNR01000036.1"/>
</dbReference>
<gene>
    <name evidence="2" type="ORF">FYJ84_12770</name>
</gene>
<dbReference type="AlphaFoldDB" id="A0A6I2UJE1"/>
<evidence type="ECO:0000259" key="1">
    <source>
        <dbReference type="Pfam" id="PF14207"/>
    </source>
</evidence>
<evidence type="ECO:0000313" key="2">
    <source>
        <dbReference type="EMBL" id="MSU09845.1"/>
    </source>
</evidence>
<protein>
    <submittedName>
        <fullName evidence="2">Protein dpnD</fullName>
    </submittedName>
</protein>